<evidence type="ECO:0000256" key="2">
    <source>
        <dbReference type="SAM" id="Phobius"/>
    </source>
</evidence>
<feature type="compositionally biased region" description="Basic residues" evidence="1">
    <location>
        <begin position="331"/>
        <end position="347"/>
    </location>
</feature>
<dbReference type="InterPro" id="IPR025512">
    <property type="entry name" value="DUF4399"/>
</dbReference>
<keyword evidence="2" id="KW-0812">Transmembrane</keyword>
<name>A0A947D3F9_9HYPH</name>
<accession>A0A947D3F9</accession>
<evidence type="ECO:0000256" key="1">
    <source>
        <dbReference type="SAM" id="MobiDB-lite"/>
    </source>
</evidence>
<feature type="domain" description="DUF4399" evidence="3">
    <location>
        <begin position="84"/>
        <end position="173"/>
    </location>
</feature>
<dbReference type="Proteomes" id="UP000766595">
    <property type="component" value="Unassembled WGS sequence"/>
</dbReference>
<protein>
    <submittedName>
        <fullName evidence="4">DUF4399 domain-containing protein</fullName>
    </submittedName>
</protein>
<feature type="region of interest" description="Disordered" evidence="1">
    <location>
        <begin position="327"/>
        <end position="347"/>
    </location>
</feature>
<feature type="compositionally biased region" description="Low complexity" evidence="1">
    <location>
        <begin position="197"/>
        <end position="210"/>
    </location>
</feature>
<evidence type="ECO:0000313" key="5">
    <source>
        <dbReference type="Proteomes" id="UP000766595"/>
    </source>
</evidence>
<proteinExistence type="predicted"/>
<keyword evidence="2" id="KW-0472">Membrane</keyword>
<gene>
    <name evidence="4" type="ORF">KL771_05440</name>
</gene>
<dbReference type="Pfam" id="PF14347">
    <property type="entry name" value="DUF4399"/>
    <property type="match status" value="2"/>
</dbReference>
<feature type="region of interest" description="Disordered" evidence="1">
    <location>
        <begin position="179"/>
        <end position="214"/>
    </location>
</feature>
<sequence>MFRRRFDDSALRRRLRAAGELLRCGAVSVCLAGLTALSGAAVLVGVLGAAEAQAPRPRTKSPPGASVYFLEPQPGATVGTRFKVRFGLSGMEVSPSGSPKPNSGHHHVIIDTDLPPFDERIPADFNNVHFGGGQTEAELTLPPGEHTLQLLFADHDHIPHDPPLVSKELRIRVVEDAATPPSGQAQGGHMHHGDGDAGSVAGVPAGAGRRPSPPGASVYFVYPPDGAVIRPRTTIRFGLKGMGVAPAGIEKANTGHHHLLVDVETPPLDGPLPNDFNHIHLGKGQTERRLDLKPGEHTLQLVFADERHIPHDPPVLSERIRVTVKLPPKPVKAKAKGKPKPKARRVR</sequence>
<dbReference type="AlphaFoldDB" id="A0A947D3F9"/>
<feature type="transmembrane region" description="Helical" evidence="2">
    <location>
        <begin position="21"/>
        <end position="50"/>
    </location>
</feature>
<evidence type="ECO:0000259" key="3">
    <source>
        <dbReference type="Pfam" id="PF14347"/>
    </source>
</evidence>
<feature type="domain" description="DUF4399" evidence="3">
    <location>
        <begin position="235"/>
        <end position="325"/>
    </location>
</feature>
<organism evidence="4 5">
    <name type="scientific">Prosthecodimorpha staleyi</name>
    <dbReference type="NCBI Taxonomy" id="2840188"/>
    <lineage>
        <taxon>Bacteria</taxon>
        <taxon>Pseudomonadati</taxon>
        <taxon>Pseudomonadota</taxon>
        <taxon>Alphaproteobacteria</taxon>
        <taxon>Hyphomicrobiales</taxon>
        <taxon>Ancalomicrobiaceae</taxon>
        <taxon>Prosthecodimorpha</taxon>
    </lineage>
</organism>
<dbReference type="EMBL" id="JAHHZF010000002">
    <property type="protein sequence ID" value="MBT9288881.1"/>
    <property type="molecule type" value="Genomic_DNA"/>
</dbReference>
<keyword evidence="5" id="KW-1185">Reference proteome</keyword>
<keyword evidence="2" id="KW-1133">Transmembrane helix</keyword>
<evidence type="ECO:0000313" key="4">
    <source>
        <dbReference type="EMBL" id="MBT9288881.1"/>
    </source>
</evidence>
<comment type="caution">
    <text evidence="4">The sequence shown here is derived from an EMBL/GenBank/DDBJ whole genome shotgun (WGS) entry which is preliminary data.</text>
</comment>
<reference evidence="4 5" key="1">
    <citation type="submission" date="2021-06" db="EMBL/GenBank/DDBJ databases">
        <authorList>
            <person name="Grouzdev D.S."/>
            <person name="Koziaeva V."/>
        </authorList>
    </citation>
    <scope>NUCLEOTIDE SEQUENCE [LARGE SCALE GENOMIC DNA]</scope>
    <source>
        <strain evidence="4 5">22</strain>
    </source>
</reference>
<dbReference type="RefSeq" id="WP_261967521.1">
    <property type="nucleotide sequence ID" value="NZ_JAHHZF010000002.1"/>
</dbReference>